<evidence type="ECO:0000313" key="3">
    <source>
        <dbReference type="Proteomes" id="UP000237755"/>
    </source>
</evidence>
<accession>A0ABX5ATM3</accession>
<dbReference type="Proteomes" id="UP000237755">
    <property type="component" value="Unassembled WGS sequence"/>
</dbReference>
<gene>
    <name evidence="2" type="ORF">GY24_14775</name>
</gene>
<feature type="transmembrane region" description="Helical" evidence="1">
    <location>
        <begin position="108"/>
        <end position="137"/>
    </location>
</feature>
<keyword evidence="1" id="KW-1133">Transmembrane helix</keyword>
<sequence length="237" mass="23550">MTDARLPDARLPDARLADAATAYLARLDAALTGVDEGTAAEILAGVREELLGQDAAATGARIRELGDPEFIAAEARGALPGEPAASAPAAAPVSGPSPAAADARPEPAWFAVVAGLLVMLGGVVVPVLGGLAGYVMVWLSTAWTRGQKLIATAVPVVYLAVLCAVAALVMGGQHPPATGATGAAGAGSAEAGAAANPLLPAGYDVLWSGVLLLAVLQLGVGAWLLAAARRTRMRRAG</sequence>
<protein>
    <recommendedName>
        <fullName evidence="4">DUF1700 domain-containing protein</fullName>
    </recommendedName>
</protein>
<feature type="transmembrane region" description="Helical" evidence="1">
    <location>
        <begin position="149"/>
        <end position="170"/>
    </location>
</feature>
<dbReference type="RefSeq" id="WP_104477047.1">
    <property type="nucleotide sequence ID" value="NZ_MPZN01000068.1"/>
</dbReference>
<feature type="transmembrane region" description="Helical" evidence="1">
    <location>
        <begin position="205"/>
        <end position="226"/>
    </location>
</feature>
<dbReference type="EMBL" id="MPZN01000068">
    <property type="protein sequence ID" value="PPL15164.1"/>
    <property type="molecule type" value="Genomic_DNA"/>
</dbReference>
<name>A0ABX5ATM3_9MICO</name>
<proteinExistence type="predicted"/>
<evidence type="ECO:0000313" key="2">
    <source>
        <dbReference type="EMBL" id="PPL15164.1"/>
    </source>
</evidence>
<keyword evidence="1" id="KW-0472">Membrane</keyword>
<keyword evidence="3" id="KW-1185">Reference proteome</keyword>
<keyword evidence="1" id="KW-0812">Transmembrane</keyword>
<comment type="caution">
    <text evidence="2">The sequence shown here is derived from an EMBL/GenBank/DDBJ whole genome shotgun (WGS) entry which is preliminary data.</text>
</comment>
<dbReference type="Pfam" id="PF22564">
    <property type="entry name" value="HAAS"/>
    <property type="match status" value="1"/>
</dbReference>
<organism evidence="2 3">
    <name type="scientific">Microterricola pindariensis</name>
    <dbReference type="NCBI Taxonomy" id="478010"/>
    <lineage>
        <taxon>Bacteria</taxon>
        <taxon>Bacillati</taxon>
        <taxon>Actinomycetota</taxon>
        <taxon>Actinomycetes</taxon>
        <taxon>Micrococcales</taxon>
        <taxon>Microbacteriaceae</taxon>
        <taxon>Microterricola</taxon>
    </lineage>
</organism>
<reference evidence="2 3" key="1">
    <citation type="journal article" date="2008" name="Int. J. Syst. Evol. Microbiol.">
        <title>Leifsonia pindariensis sp. nov., isolated from the Pindari glacier of the Indian Himalayas, and emended description of the genus Leifsonia.</title>
        <authorList>
            <person name="Reddy G.S."/>
            <person name="Prabagaran S.R."/>
            <person name="Shivaji S."/>
        </authorList>
    </citation>
    <scope>NUCLEOTIDE SEQUENCE [LARGE SCALE GENOMIC DNA]</scope>
    <source>
        <strain evidence="2 3">PON 10</strain>
    </source>
</reference>
<evidence type="ECO:0008006" key="4">
    <source>
        <dbReference type="Google" id="ProtNLM"/>
    </source>
</evidence>
<evidence type="ECO:0000256" key="1">
    <source>
        <dbReference type="SAM" id="Phobius"/>
    </source>
</evidence>